<evidence type="ECO:0000313" key="3">
    <source>
        <dbReference type="Proteomes" id="UP000886803"/>
    </source>
</evidence>
<evidence type="ECO:0000313" key="2">
    <source>
        <dbReference type="EMBL" id="HJB41207.1"/>
    </source>
</evidence>
<protein>
    <submittedName>
        <fullName evidence="2">Insulinase family protein</fullName>
    </submittedName>
</protein>
<comment type="caution">
    <text evidence="2">The sequence shown here is derived from an EMBL/GenBank/DDBJ whole genome shotgun (WGS) entry which is preliminary data.</text>
</comment>
<name>A0A9D2S281_9FIRM</name>
<dbReference type="InterPro" id="IPR011249">
    <property type="entry name" value="Metalloenz_LuxS/M16"/>
</dbReference>
<dbReference type="Gene3D" id="3.30.830.10">
    <property type="entry name" value="Metalloenzyme, LuxS/M16 peptidase-like"/>
    <property type="match status" value="2"/>
</dbReference>
<organism evidence="2 3">
    <name type="scientific">Candidatus Gemmiger avicola</name>
    <dbReference type="NCBI Taxonomy" id="2838605"/>
    <lineage>
        <taxon>Bacteria</taxon>
        <taxon>Bacillati</taxon>
        <taxon>Bacillota</taxon>
        <taxon>Clostridia</taxon>
        <taxon>Eubacteriales</taxon>
        <taxon>Gemmiger</taxon>
    </lineage>
</organism>
<dbReference type="GO" id="GO:0046872">
    <property type="term" value="F:metal ion binding"/>
    <property type="evidence" value="ECO:0007669"/>
    <property type="project" value="InterPro"/>
</dbReference>
<sequence length="428" mass="46937">MERKQLAPGVFITALDAEKFNRCRIAIHLRFAPLRRTATDAAVLPLVLERGYAACPDMTALSRKLAALYGADLGVDLGTAGTDRVLTADICGIKDRFALGEEDLTAAYADIVFGIIFDPYLVDGLFDPEAVRIEKETLDRRLQAEFNNKRLYCVRQARRRFYGESPAGIELGGYRADLPGVTPATLKAEYDRILRTAAIDVMVQGADAANVADRLLRALAEIPRAPQRFAAAMAMPVTETRRFTEEIPGLTQAKLCMLFTTGTPEDLPSINLLRMAMGVYGGMTTSRLFRNVRERQSLCYYCGATALRATGVMMVDSGVEPGREAQAEAAILQEWRDLCEGPITEEEMEDCRRGLLSSMDALGDSLSGLEGWYYGQIARGEPLSPPEYGRVQVEAVTADAVQELLGRYHYSVCYALTAAEAEKGGDAE</sequence>
<dbReference type="AlphaFoldDB" id="A0A9D2S281"/>
<proteinExistence type="predicted"/>
<dbReference type="SUPFAM" id="SSF63411">
    <property type="entry name" value="LuxS/MPP-like metallohydrolase"/>
    <property type="match status" value="2"/>
</dbReference>
<evidence type="ECO:0000259" key="1">
    <source>
        <dbReference type="Pfam" id="PF05193"/>
    </source>
</evidence>
<dbReference type="Proteomes" id="UP000886803">
    <property type="component" value="Unassembled WGS sequence"/>
</dbReference>
<reference evidence="2" key="1">
    <citation type="journal article" date="2021" name="PeerJ">
        <title>Extensive microbial diversity within the chicken gut microbiome revealed by metagenomics and culture.</title>
        <authorList>
            <person name="Gilroy R."/>
            <person name="Ravi A."/>
            <person name="Getino M."/>
            <person name="Pursley I."/>
            <person name="Horton D.L."/>
            <person name="Alikhan N.F."/>
            <person name="Baker D."/>
            <person name="Gharbi K."/>
            <person name="Hall N."/>
            <person name="Watson M."/>
            <person name="Adriaenssens E.M."/>
            <person name="Foster-Nyarko E."/>
            <person name="Jarju S."/>
            <person name="Secka A."/>
            <person name="Antonio M."/>
            <person name="Oren A."/>
            <person name="Chaudhuri R.R."/>
            <person name="La Ragione R."/>
            <person name="Hildebrand F."/>
            <person name="Pallen M.J."/>
        </authorList>
    </citation>
    <scope>NUCLEOTIDE SEQUENCE</scope>
    <source>
        <strain evidence="2">ChiBcec8-13705</strain>
    </source>
</reference>
<accession>A0A9D2S281</accession>
<dbReference type="InterPro" id="IPR007863">
    <property type="entry name" value="Peptidase_M16_C"/>
</dbReference>
<feature type="domain" description="Peptidase M16 C-terminal" evidence="1">
    <location>
        <begin position="181"/>
        <end position="355"/>
    </location>
</feature>
<dbReference type="Pfam" id="PF05193">
    <property type="entry name" value="Peptidase_M16_C"/>
    <property type="match status" value="1"/>
</dbReference>
<dbReference type="EMBL" id="DWYG01000017">
    <property type="protein sequence ID" value="HJB41207.1"/>
    <property type="molecule type" value="Genomic_DNA"/>
</dbReference>
<reference evidence="2" key="2">
    <citation type="submission" date="2021-04" db="EMBL/GenBank/DDBJ databases">
        <authorList>
            <person name="Gilroy R."/>
        </authorList>
    </citation>
    <scope>NUCLEOTIDE SEQUENCE</scope>
    <source>
        <strain evidence="2">ChiBcec8-13705</strain>
    </source>
</reference>
<gene>
    <name evidence="2" type="ORF">H9945_01760</name>
</gene>